<dbReference type="Pfam" id="PF13472">
    <property type="entry name" value="Lipase_GDSL_2"/>
    <property type="match status" value="1"/>
</dbReference>
<feature type="compositionally biased region" description="Pro residues" evidence="1">
    <location>
        <begin position="76"/>
        <end position="96"/>
    </location>
</feature>
<reference evidence="3" key="1">
    <citation type="journal article" date="2022" name="Cell Host Microbe">
        <title>Colonization of the live biotherapeutic product VE303 and modulation of the microbiota and metabolites in healthy volunteers.</title>
        <authorList>
            <person name="Dsouza M."/>
            <person name="Menon R."/>
            <person name="Crossette E."/>
            <person name="Bhattarai S.K."/>
            <person name="Schneider J."/>
            <person name="Kim Y.G."/>
            <person name="Reddy S."/>
            <person name="Caballero S."/>
            <person name="Felix C."/>
            <person name="Cornacchione L."/>
            <person name="Hendrickson J."/>
            <person name="Watson A.R."/>
            <person name="Minot S.S."/>
            <person name="Greenfield N."/>
            <person name="Schopf L."/>
            <person name="Szabady R."/>
            <person name="Patarroyo J."/>
            <person name="Smith W."/>
            <person name="Harrison P."/>
            <person name="Kuijper E.J."/>
            <person name="Kelly C.P."/>
            <person name="Olle B."/>
            <person name="Bobilev D."/>
            <person name="Silber J.L."/>
            <person name="Bucci V."/>
            <person name="Roberts B."/>
            <person name="Faith J."/>
            <person name="Norman J.M."/>
        </authorList>
    </citation>
    <scope>NUCLEOTIDE SEQUENCE</scope>
    <source>
        <strain evidence="3">VE303-04</strain>
    </source>
</reference>
<evidence type="ECO:0000256" key="1">
    <source>
        <dbReference type="SAM" id="MobiDB-lite"/>
    </source>
</evidence>
<gene>
    <name evidence="3" type="ORF">K5I21_11570</name>
</gene>
<dbReference type="InterPro" id="IPR036514">
    <property type="entry name" value="SGNH_hydro_sf"/>
</dbReference>
<feature type="region of interest" description="Disordered" evidence="1">
    <location>
        <begin position="62"/>
        <end position="118"/>
    </location>
</feature>
<dbReference type="RefSeq" id="WP_009296194.1">
    <property type="nucleotide sequence ID" value="NZ_CACRUA010000065.1"/>
</dbReference>
<dbReference type="Gene3D" id="3.40.50.1110">
    <property type="entry name" value="SGNH hydrolase"/>
    <property type="match status" value="1"/>
</dbReference>
<comment type="caution">
    <text evidence="3">The sequence shown here is derived from an EMBL/GenBank/DDBJ whole genome shotgun (WGS) entry which is preliminary data.</text>
</comment>
<accession>A0AAW5F374</accession>
<feature type="domain" description="SGNH hydrolase-type esterase" evidence="2">
    <location>
        <begin position="130"/>
        <end position="290"/>
    </location>
</feature>
<evidence type="ECO:0000313" key="3">
    <source>
        <dbReference type="EMBL" id="MCK0086498.1"/>
    </source>
</evidence>
<proteinExistence type="predicted"/>
<name>A0AAW5F374_CLOSY</name>
<evidence type="ECO:0000259" key="2">
    <source>
        <dbReference type="Pfam" id="PF13472"/>
    </source>
</evidence>
<dbReference type="InterPro" id="IPR013830">
    <property type="entry name" value="SGNH_hydro"/>
</dbReference>
<evidence type="ECO:0000313" key="4">
    <source>
        <dbReference type="Proteomes" id="UP001203136"/>
    </source>
</evidence>
<dbReference type="AlphaFoldDB" id="A0AAW5F374"/>
<protein>
    <submittedName>
        <fullName evidence="3">GDSL-type esterase/lipase family protein</fullName>
    </submittedName>
</protein>
<dbReference type="EMBL" id="JAINVB010000001">
    <property type="protein sequence ID" value="MCK0086498.1"/>
    <property type="molecule type" value="Genomic_DNA"/>
</dbReference>
<dbReference type="Proteomes" id="UP001203136">
    <property type="component" value="Unassembled WGS sequence"/>
</dbReference>
<organism evidence="3 4">
    <name type="scientific">Clostridium symbiosum</name>
    <name type="common">Bacteroides symbiosus</name>
    <dbReference type="NCBI Taxonomy" id="1512"/>
    <lineage>
        <taxon>Bacteria</taxon>
        <taxon>Bacillati</taxon>
        <taxon>Bacillota</taxon>
        <taxon>Clostridia</taxon>
        <taxon>Lachnospirales</taxon>
        <taxon>Lachnospiraceae</taxon>
        <taxon>Otoolea</taxon>
    </lineage>
</organism>
<dbReference type="SUPFAM" id="SSF52266">
    <property type="entry name" value="SGNH hydrolase"/>
    <property type="match status" value="1"/>
</dbReference>
<sequence>MHKYWYTILLSFSLFIAAAAAMIGGVLMKPEAGKTVKQDFAASAAVRDPAFPVSAALSSTLPETLRPSDSLKALPLPAPPESSPLPAPPESPPSPSEPSKTSGNAPGEPGSDGWKKELGAVSPDLTDVLFIGDSRTVGLSEYGDLGNADVFADSGMSVFNLLDSKPKKGAGSDKTLNQLLEEKNYKAVFLMLGINELGYGNQNILKQYRTVVSYIKEKQPEAALILEANLHVTKTKSDRSPIYNNENINALNQGIKQIAAEENCPYIDVNVIFDDESGNLNETYTTDGSHVLGKYYALWTEWIFD</sequence>